<dbReference type="PANTHER" id="PTHR23150:SF19">
    <property type="entry name" value="FORMYLGLYCINE-GENERATING ENZYME"/>
    <property type="match status" value="1"/>
</dbReference>
<dbReference type="GO" id="GO:0120147">
    <property type="term" value="F:formylglycine-generating oxidase activity"/>
    <property type="evidence" value="ECO:0007669"/>
    <property type="project" value="TreeGrafter"/>
</dbReference>
<dbReference type="EMBL" id="SEZN01000027">
    <property type="protein sequence ID" value="RYU63386.1"/>
    <property type="molecule type" value="Genomic_DNA"/>
</dbReference>
<dbReference type="Proteomes" id="UP000294166">
    <property type="component" value="Unassembled WGS sequence"/>
</dbReference>
<dbReference type="EMBL" id="SEZK01000022">
    <property type="protein sequence ID" value="RYU50340.1"/>
    <property type="molecule type" value="Genomic_DNA"/>
</dbReference>
<dbReference type="InterPro" id="IPR051043">
    <property type="entry name" value="Sulfatase_Mod_Factor_Kinase"/>
</dbReference>
<dbReference type="Proteomes" id="UP000293465">
    <property type="component" value="Unassembled WGS sequence"/>
</dbReference>
<dbReference type="Gene3D" id="3.90.1580.10">
    <property type="entry name" value="paralog of FGE (formylglycine-generating enzyme)"/>
    <property type="match status" value="1"/>
</dbReference>
<name>A0A4Q5KKW8_9GAMM</name>
<proteinExistence type="predicted"/>
<comment type="caution">
    <text evidence="2">The sequence shown here is derived from an EMBL/GenBank/DDBJ whole genome shotgun (WGS) entry which is preliminary data.</text>
</comment>
<dbReference type="Proteomes" id="UP000294063">
    <property type="component" value="Unassembled WGS sequence"/>
</dbReference>
<dbReference type="InterPro" id="IPR016187">
    <property type="entry name" value="CTDL_fold"/>
</dbReference>
<feature type="domain" description="Sulfatase-modifying factor enzyme-like" evidence="1">
    <location>
        <begin position="6"/>
        <end position="248"/>
    </location>
</feature>
<evidence type="ECO:0000313" key="5">
    <source>
        <dbReference type="Proteomes" id="UP000293465"/>
    </source>
</evidence>
<dbReference type="Pfam" id="PF03781">
    <property type="entry name" value="FGE-sulfatase"/>
    <property type="match status" value="1"/>
</dbReference>
<dbReference type="RefSeq" id="WP_130048637.1">
    <property type="nucleotide sequence ID" value="NZ_SEZJ01000005.1"/>
</dbReference>
<keyword evidence="7" id="KW-1185">Reference proteome</keyword>
<dbReference type="InterPro" id="IPR005532">
    <property type="entry name" value="SUMF_dom"/>
</dbReference>
<organism evidence="2 5">
    <name type="scientific">Aliivibrio finisterrensis</name>
    <dbReference type="NCBI Taxonomy" id="511998"/>
    <lineage>
        <taxon>Bacteria</taxon>
        <taxon>Pseudomonadati</taxon>
        <taxon>Pseudomonadota</taxon>
        <taxon>Gammaproteobacteria</taxon>
        <taxon>Vibrionales</taxon>
        <taxon>Vibrionaceae</taxon>
        <taxon>Aliivibrio</taxon>
    </lineage>
</organism>
<evidence type="ECO:0000313" key="4">
    <source>
        <dbReference type="EMBL" id="RYU63386.1"/>
    </source>
</evidence>
<dbReference type="SUPFAM" id="SSF56436">
    <property type="entry name" value="C-type lectin-like"/>
    <property type="match status" value="1"/>
</dbReference>
<accession>A0A4Q5KKW8</accession>
<protein>
    <submittedName>
        <fullName evidence="2">Formylglycine-generating enzyme family protein</fullName>
    </submittedName>
</protein>
<dbReference type="EMBL" id="SEZJ01000005">
    <property type="protein sequence ID" value="RYU46910.1"/>
    <property type="molecule type" value="Genomic_DNA"/>
</dbReference>
<evidence type="ECO:0000259" key="1">
    <source>
        <dbReference type="Pfam" id="PF03781"/>
    </source>
</evidence>
<evidence type="ECO:0000313" key="3">
    <source>
        <dbReference type="EMBL" id="RYU50340.1"/>
    </source>
</evidence>
<dbReference type="AlphaFoldDB" id="A0A4Q5KKW8"/>
<dbReference type="GeneID" id="56274824"/>
<evidence type="ECO:0000313" key="7">
    <source>
        <dbReference type="Proteomes" id="UP000294166"/>
    </source>
</evidence>
<dbReference type="InterPro" id="IPR042095">
    <property type="entry name" value="SUMF_sf"/>
</dbReference>
<reference evidence="5 6" key="1">
    <citation type="submission" date="2019-02" db="EMBL/GenBank/DDBJ databases">
        <title>Genome sequences of Aliivibrio finisterrensis strains from farmed Atlantic salmon.</title>
        <authorList>
            <person name="Bowman J.P."/>
        </authorList>
    </citation>
    <scope>NUCLEOTIDE SEQUENCE [LARGE SCALE GENOMIC DNA]</scope>
    <source>
        <strain evidence="4 7">A21</strain>
        <strain evidence="2 5">A32</strain>
        <strain evidence="3 6">A46</strain>
    </source>
</reference>
<dbReference type="PANTHER" id="PTHR23150">
    <property type="entry name" value="SULFATASE MODIFYING FACTOR 1, 2"/>
    <property type="match status" value="1"/>
</dbReference>
<dbReference type="OrthoDB" id="9768004at2"/>
<sequence length="252" mass="28965">MSIINNMVLISGEPYKRGSNLSPDEQPVSLITLSPFFMDIHPVLNKDFRVFIEQGGYSDPSYWSHKGFNFITENQITEPLYWQDKNWNGDKKPVTGISWYEAEAYAKFVGKELPTETQWEYAAKGNDTRTYPWGNVEPTSSIANFAPDCEPEEFDRRSTDWDAHPQNRSPFGCMDMGGNLAEWCLDNYLPNYAWDIQNQDPLCISNINFDHVVRGGSGLHDEDYMRCSSRDNYPPTVRDNIVGFRCVKNLTD</sequence>
<evidence type="ECO:0000313" key="2">
    <source>
        <dbReference type="EMBL" id="RYU46910.1"/>
    </source>
</evidence>
<evidence type="ECO:0000313" key="6">
    <source>
        <dbReference type="Proteomes" id="UP000294063"/>
    </source>
</evidence>
<gene>
    <name evidence="2" type="ORF">ERW49_07190</name>
    <name evidence="4" type="ORF">ERW53_14435</name>
    <name evidence="3" type="ORF">ERW57_13020</name>
</gene>